<dbReference type="PANTHER" id="PTHR47505:SF1">
    <property type="entry name" value="DNA UTILIZATION PROTEIN YHGH"/>
    <property type="match status" value="1"/>
</dbReference>
<evidence type="ECO:0000256" key="1">
    <source>
        <dbReference type="ARBA" id="ARBA00008007"/>
    </source>
</evidence>
<sequence>MRCQPRYEGPVYIWLKNEQFCLLCSEPADECTPLCMACETELPWLGDQCQTCALPLPTAGLTCGQCLKQPPAFERVATPWTYSFPVDTLITRFKHSAKWPFGRLLAELLAQFLQHRFDEDLNRPDALIPVPLATKRLRQRGFNQAAMLARWLSTRLDIACDETLLLRIQDTSAQQDLNAEARKKNLRNAFALTPDACVKGRHLALVDDVLTTRRHGPSLGSSVDGRRRRTCRRLLPGPHTQTRRCALT</sequence>
<comment type="similarity">
    <text evidence="1">Belongs to the ComF/GntX family.</text>
</comment>
<dbReference type="InterPro" id="IPR029057">
    <property type="entry name" value="PRTase-like"/>
</dbReference>
<dbReference type="CDD" id="cd06223">
    <property type="entry name" value="PRTases_typeI"/>
    <property type="match status" value="1"/>
</dbReference>
<organism evidence="2 3">
    <name type="scientific">Pseudomonas fluorescens</name>
    <dbReference type="NCBI Taxonomy" id="294"/>
    <lineage>
        <taxon>Bacteria</taxon>
        <taxon>Pseudomonadati</taxon>
        <taxon>Pseudomonadota</taxon>
        <taxon>Gammaproteobacteria</taxon>
        <taxon>Pseudomonadales</taxon>
        <taxon>Pseudomonadaceae</taxon>
        <taxon>Pseudomonas</taxon>
    </lineage>
</organism>
<proteinExistence type="inferred from homology"/>
<dbReference type="Proteomes" id="UP000325645">
    <property type="component" value="Unassembled WGS sequence"/>
</dbReference>
<dbReference type="Gene3D" id="3.40.50.2020">
    <property type="match status" value="1"/>
</dbReference>
<dbReference type="InterPro" id="IPR000836">
    <property type="entry name" value="PRTase_dom"/>
</dbReference>
<evidence type="ECO:0008006" key="4">
    <source>
        <dbReference type="Google" id="ProtNLM"/>
    </source>
</evidence>
<accession>A0A5E7WPG9</accession>
<protein>
    <recommendedName>
        <fullName evidence="4">Amidophosphoribosyltransferase</fullName>
    </recommendedName>
</protein>
<evidence type="ECO:0000313" key="3">
    <source>
        <dbReference type="Proteomes" id="UP000325645"/>
    </source>
</evidence>
<dbReference type="AlphaFoldDB" id="A0A5E7WPG9"/>
<name>A0A5E7WPG9_PSEFL</name>
<evidence type="ECO:0000313" key="2">
    <source>
        <dbReference type="EMBL" id="VVQ36750.1"/>
    </source>
</evidence>
<gene>
    <name evidence="2" type="ORF">PS943_04959</name>
</gene>
<reference evidence="2 3" key="1">
    <citation type="submission" date="2019-09" db="EMBL/GenBank/DDBJ databases">
        <authorList>
            <person name="Chandra G."/>
            <person name="Truman W A."/>
        </authorList>
    </citation>
    <scope>NUCLEOTIDE SEQUENCE [LARGE SCALE GENOMIC DNA]</scope>
    <source>
        <strain evidence="2">PS943</strain>
    </source>
</reference>
<dbReference type="InterPro" id="IPR051910">
    <property type="entry name" value="ComF/GntX_DNA_util-trans"/>
</dbReference>
<dbReference type="PANTHER" id="PTHR47505">
    <property type="entry name" value="DNA UTILIZATION PROTEIN YHGH"/>
    <property type="match status" value="1"/>
</dbReference>
<dbReference type="SUPFAM" id="SSF53271">
    <property type="entry name" value="PRTase-like"/>
    <property type="match status" value="1"/>
</dbReference>
<dbReference type="EMBL" id="CABVJH010000010">
    <property type="protein sequence ID" value="VVQ36750.1"/>
    <property type="molecule type" value="Genomic_DNA"/>
</dbReference>